<keyword evidence="1" id="KW-1133">Transmembrane helix</keyword>
<sequence length="61" mass="6713">MMGFGGLSVHFQTLSLIAGRDIKSSPHFFVPVLSTILSAVFACTEGIYLYEKQALIRYCAL</sequence>
<reference evidence="2" key="1">
    <citation type="journal article" date="2012" name="PLoS ONE">
        <title>Gene sets for utilization of primary and secondary nutrition supplies in the distal gut of endangered iberian lynx.</title>
        <authorList>
            <person name="Alcaide M."/>
            <person name="Messina E."/>
            <person name="Richter M."/>
            <person name="Bargiela R."/>
            <person name="Peplies J."/>
            <person name="Huws S.A."/>
            <person name="Newbold C.J."/>
            <person name="Golyshin P.N."/>
            <person name="Simon M.A."/>
            <person name="Lopez G."/>
            <person name="Yakimov M.M."/>
            <person name="Ferrer M."/>
        </authorList>
    </citation>
    <scope>NUCLEOTIDE SEQUENCE</scope>
</reference>
<accession>J9FG74</accession>
<keyword evidence="1" id="KW-0472">Membrane</keyword>
<organism evidence="2">
    <name type="scientific">gut metagenome</name>
    <dbReference type="NCBI Taxonomy" id="749906"/>
    <lineage>
        <taxon>unclassified sequences</taxon>
        <taxon>metagenomes</taxon>
        <taxon>organismal metagenomes</taxon>
    </lineage>
</organism>
<gene>
    <name evidence="2" type="ORF">EVA_17972</name>
</gene>
<protein>
    <submittedName>
        <fullName evidence="2">Uncharacterized protein</fullName>
    </submittedName>
</protein>
<comment type="caution">
    <text evidence="2">The sequence shown here is derived from an EMBL/GenBank/DDBJ whole genome shotgun (WGS) entry which is preliminary data.</text>
</comment>
<proteinExistence type="predicted"/>
<feature type="transmembrane region" description="Helical" evidence="1">
    <location>
        <begin position="29"/>
        <end position="50"/>
    </location>
</feature>
<evidence type="ECO:0000256" key="1">
    <source>
        <dbReference type="SAM" id="Phobius"/>
    </source>
</evidence>
<dbReference type="EMBL" id="AMCI01006675">
    <property type="protein sequence ID" value="EJW93921.1"/>
    <property type="molecule type" value="Genomic_DNA"/>
</dbReference>
<dbReference type="AlphaFoldDB" id="J9FG74"/>
<name>J9FG74_9ZZZZ</name>
<evidence type="ECO:0000313" key="2">
    <source>
        <dbReference type="EMBL" id="EJW93921.1"/>
    </source>
</evidence>
<keyword evidence="1" id="KW-0812">Transmembrane</keyword>